<evidence type="ECO:0000313" key="8">
    <source>
        <dbReference type="EMBL" id="BCA87006.1"/>
    </source>
</evidence>
<proteinExistence type="predicted"/>
<dbReference type="InterPro" id="IPR051819">
    <property type="entry name" value="PTS_sugar-specific_EIIB"/>
</dbReference>
<keyword evidence="5" id="KW-0598">Phosphotransferase system</keyword>
<organism evidence="8 9">
    <name type="scientific">Enterococcus saigonensis</name>
    <dbReference type="NCBI Taxonomy" id="1805431"/>
    <lineage>
        <taxon>Bacteria</taxon>
        <taxon>Bacillati</taxon>
        <taxon>Bacillota</taxon>
        <taxon>Bacilli</taxon>
        <taxon>Lactobacillales</taxon>
        <taxon>Enterococcaceae</taxon>
        <taxon>Enterococcus</taxon>
    </lineage>
</organism>
<evidence type="ECO:0000256" key="4">
    <source>
        <dbReference type="ARBA" id="ARBA00022679"/>
    </source>
</evidence>
<gene>
    <name evidence="8" type="ORF">EsVE80_25290</name>
</gene>
<keyword evidence="2" id="KW-0597">Phosphoprotein</keyword>
<name>A0A679INY0_9ENTE</name>
<dbReference type="GO" id="GO:0009401">
    <property type="term" value="P:phosphoenolpyruvate-dependent sugar phosphotransferase system"/>
    <property type="evidence" value="ECO:0007669"/>
    <property type="project" value="UniProtKB-KW"/>
</dbReference>
<evidence type="ECO:0000256" key="5">
    <source>
        <dbReference type="ARBA" id="ARBA00022683"/>
    </source>
</evidence>
<evidence type="ECO:0000256" key="6">
    <source>
        <dbReference type="PROSITE-ProRule" id="PRU00423"/>
    </source>
</evidence>
<dbReference type="KEGG" id="esg:EsVE80_25290"/>
<dbReference type="RefSeq" id="WP_173104027.1">
    <property type="nucleotide sequence ID" value="NZ_AP022822.1"/>
</dbReference>
<evidence type="ECO:0000256" key="2">
    <source>
        <dbReference type="ARBA" id="ARBA00022553"/>
    </source>
</evidence>
<keyword evidence="1" id="KW-0813">Transport</keyword>
<accession>A0A679INY0</accession>
<reference evidence="8 9" key="1">
    <citation type="submission" date="2020-02" db="EMBL/GenBank/DDBJ databases">
        <title>Characterization of vanA genotype vancomycin-resistant Enterococcus saigonensis VE80.</title>
        <authorList>
            <person name="Harada T."/>
            <person name="Motooka D."/>
            <person name="Nakamura S."/>
            <person name="Yamamoto Y."/>
            <person name="Kawahara R."/>
            <person name="Kawatsu K."/>
        </authorList>
    </citation>
    <scope>NUCLEOTIDE SEQUENCE [LARGE SCALE GENOMIC DNA]</scope>
    <source>
        <strain evidence="8 9">VE80</strain>
    </source>
</reference>
<dbReference type="InterPro" id="IPR036095">
    <property type="entry name" value="PTS_EIIB-like_sf"/>
</dbReference>
<keyword evidence="4" id="KW-0808">Transferase</keyword>
<evidence type="ECO:0000256" key="1">
    <source>
        <dbReference type="ARBA" id="ARBA00022448"/>
    </source>
</evidence>
<dbReference type="EMBL" id="AP022822">
    <property type="protein sequence ID" value="BCA87006.1"/>
    <property type="molecule type" value="Genomic_DNA"/>
</dbReference>
<evidence type="ECO:0000259" key="7">
    <source>
        <dbReference type="PROSITE" id="PS51100"/>
    </source>
</evidence>
<dbReference type="InterPro" id="IPR013012">
    <property type="entry name" value="PTS_EIIB_3"/>
</dbReference>
<keyword evidence="9" id="KW-1185">Reference proteome</keyword>
<dbReference type="PANTHER" id="PTHR34581:SF2">
    <property type="entry name" value="PTS SYSTEM N,N'-DIACETYLCHITOBIOSE-SPECIFIC EIIB COMPONENT"/>
    <property type="match status" value="1"/>
</dbReference>
<keyword evidence="3" id="KW-0762">Sugar transport</keyword>
<dbReference type="Gene3D" id="3.40.50.2300">
    <property type="match status" value="1"/>
</dbReference>
<dbReference type="PANTHER" id="PTHR34581">
    <property type="entry name" value="PTS SYSTEM N,N'-DIACETYLCHITOBIOSE-SPECIFIC EIIB COMPONENT"/>
    <property type="match status" value="1"/>
</dbReference>
<dbReference type="Proteomes" id="UP000502998">
    <property type="component" value="Chromosome"/>
</dbReference>
<evidence type="ECO:0000256" key="3">
    <source>
        <dbReference type="ARBA" id="ARBA00022597"/>
    </source>
</evidence>
<sequence length="304" mass="34762">MFIYVGCSGGGTSSIFCQKMANEISQQQNLTAVFTDVETVFQQQREYGNAYDLIFVYGGIGAIAHHNAFDFGQLFDVVFVAPQVRFLTAKIKTLLAGFPTIVKDIPMKIFGRMNTKEACALLLDELIVLDEKRAYHSDIVATTKAQDKDIEIMIIGGSSQDSYFQYFFKQWEAQEIFYHVQSYSLESLYHFDIQKEVGLRVLFASSGQLKEADFAKVARRIDGLWLMPAAKLGFEKKLKWFNDYQIPVFQPTFNEVSLKDQAGVTEFLLSVSYYTEATKENSIPLYEAPQMKKRKSFLNIFVWE</sequence>
<dbReference type="PROSITE" id="PS51100">
    <property type="entry name" value="PTS_EIIB_TYPE_3"/>
    <property type="match status" value="1"/>
</dbReference>
<dbReference type="SUPFAM" id="SSF52794">
    <property type="entry name" value="PTS system IIB component-like"/>
    <property type="match status" value="1"/>
</dbReference>
<protein>
    <recommendedName>
        <fullName evidence="7">PTS EIIB type-3 domain-containing protein</fullName>
    </recommendedName>
</protein>
<dbReference type="AlphaFoldDB" id="A0A679INY0"/>
<feature type="domain" description="PTS EIIB type-3" evidence="7">
    <location>
        <begin position="1"/>
        <end position="132"/>
    </location>
</feature>
<evidence type="ECO:0000313" key="9">
    <source>
        <dbReference type="Proteomes" id="UP000502998"/>
    </source>
</evidence>
<dbReference type="GO" id="GO:0008982">
    <property type="term" value="F:protein-N(PI)-phosphohistidine-sugar phosphotransferase activity"/>
    <property type="evidence" value="ECO:0007669"/>
    <property type="project" value="InterPro"/>
</dbReference>
<feature type="modified residue" description="Phosphocysteine; by EIIA" evidence="6">
    <location>
        <position position="7"/>
    </location>
</feature>